<reference evidence="1" key="1">
    <citation type="submission" date="2015-12" db="EMBL/GenBank/DDBJ databases">
        <authorList>
            <person name="Tikhonova T.V."/>
            <person name="Pavlov A.R."/>
            <person name="Beletsky A.V."/>
            <person name="Mardanov A.V."/>
            <person name="Sorokin D.Y."/>
            <person name="Ravin N.V."/>
            <person name="Popov V.O."/>
        </authorList>
    </citation>
    <scope>NUCLEOTIDE SEQUENCE</scope>
    <source>
        <strain evidence="1">DSM 14787</strain>
    </source>
</reference>
<dbReference type="PATRIC" id="fig|1255043.3.peg.178"/>
<proteinExistence type="predicted"/>
<dbReference type="HOGENOM" id="CLU_2738784_0_0_6"/>
<gene>
    <name evidence="1" type="ordered locus">TVNIR_0178</name>
</gene>
<dbReference type="Proteomes" id="UP000010809">
    <property type="component" value="Chromosome"/>
</dbReference>
<protein>
    <submittedName>
        <fullName evidence="1">Uncharacterized protein</fullName>
    </submittedName>
</protein>
<dbReference type="STRING" id="1255043.TVNIR_0178"/>
<dbReference type="EMBL" id="CP003989">
    <property type="protein sequence ID" value="AGA31891.1"/>
    <property type="molecule type" value="Genomic_DNA"/>
</dbReference>
<keyword evidence="2" id="KW-1185">Reference proteome</keyword>
<sequence length="71" mass="7925">MASAQRQGEDPLRAFTAVARDDWAAVKGYYRLIDQPADSEVTPGHILAPHRARSAGCRRRRRCCACRMAPI</sequence>
<dbReference type="KEGG" id="tni:TVNIR_0178"/>
<evidence type="ECO:0000313" key="1">
    <source>
        <dbReference type="EMBL" id="AGA31891.1"/>
    </source>
</evidence>
<organism evidence="1 2">
    <name type="scientific">Thioalkalivibrio nitratireducens (strain DSM 14787 / UNIQEM 213 / ALEN2)</name>
    <dbReference type="NCBI Taxonomy" id="1255043"/>
    <lineage>
        <taxon>Bacteria</taxon>
        <taxon>Pseudomonadati</taxon>
        <taxon>Pseudomonadota</taxon>
        <taxon>Gammaproteobacteria</taxon>
        <taxon>Chromatiales</taxon>
        <taxon>Ectothiorhodospiraceae</taxon>
        <taxon>Thioalkalivibrio</taxon>
    </lineage>
</organism>
<name>L0DU86_THIND</name>
<dbReference type="AlphaFoldDB" id="L0DU86"/>
<evidence type="ECO:0000313" key="2">
    <source>
        <dbReference type="Proteomes" id="UP000010809"/>
    </source>
</evidence>
<accession>L0DU86</accession>